<dbReference type="PROSITE" id="PS51819">
    <property type="entry name" value="VOC"/>
    <property type="match status" value="1"/>
</dbReference>
<dbReference type="SUPFAM" id="SSF47336">
    <property type="entry name" value="ACP-like"/>
    <property type="match status" value="1"/>
</dbReference>
<dbReference type="SUPFAM" id="SSF54593">
    <property type="entry name" value="Glyoxalase/Bleomycin resistance protein/Dihydroxybiphenyl dioxygenase"/>
    <property type="match status" value="1"/>
</dbReference>
<gene>
    <name evidence="2" type="ORF">NM06_17935</name>
</gene>
<dbReference type="InterPro" id="IPR029068">
    <property type="entry name" value="Glyas_Bleomycin-R_OHBP_Dase"/>
</dbReference>
<proteinExistence type="predicted"/>
<evidence type="ECO:0000313" key="2">
    <source>
        <dbReference type="EMBL" id="KGY07307.1"/>
    </source>
</evidence>
<feature type="domain" description="VOC" evidence="1">
    <location>
        <begin position="9"/>
        <end position="138"/>
    </location>
</feature>
<dbReference type="EMBL" id="JRWP01000050">
    <property type="protein sequence ID" value="KGY07307.1"/>
    <property type="molecule type" value="Genomic_DNA"/>
</dbReference>
<sequence>MFSSIGVLAVDHYAVTTKDLISTLKDFLSIPQAKLLRGPGKNPAQNVNYAFVELNGMGVVEILSPLNETSPILNHINNGGGAYHLCYTVNDLDAAIQTASQKFGAKLVVEPRVDGAFDGRRVAFLAHPLHGLFELIEAYPSTILIDTETAVESIDTSDIRGEIQNIYRDIVGVNVEHFASVTMESNPEWDSLKHLLLIMEIEKQFEISITASEMSELTSLVKLENHLRNK</sequence>
<dbReference type="Proteomes" id="UP000030451">
    <property type="component" value="Unassembled WGS sequence"/>
</dbReference>
<accession>A0A0A5HP24</accession>
<dbReference type="Gene3D" id="1.10.1200.10">
    <property type="entry name" value="ACP-like"/>
    <property type="match status" value="1"/>
</dbReference>
<name>A0A0A5HP24_PHOS4</name>
<dbReference type="Gene3D" id="3.10.180.10">
    <property type="entry name" value="2,3-Dihydroxybiphenyl 1,2-Dioxygenase, domain 1"/>
    <property type="match status" value="1"/>
</dbReference>
<comment type="caution">
    <text evidence="2">The sequence shown here is derived from an EMBL/GenBank/DDBJ whole genome shotgun (WGS) entry which is preliminary data.</text>
</comment>
<evidence type="ECO:0000313" key="3">
    <source>
        <dbReference type="Proteomes" id="UP000030451"/>
    </source>
</evidence>
<organism evidence="2 3">
    <name type="scientific">Photobacterium sp. (strain ATCC 43367)</name>
    <dbReference type="NCBI Taxonomy" id="379097"/>
    <lineage>
        <taxon>Bacteria</taxon>
        <taxon>Pseudomonadati</taxon>
        <taxon>Pseudomonadota</taxon>
        <taxon>Gammaproteobacteria</taxon>
        <taxon>Vibrionales</taxon>
        <taxon>Vibrionaceae</taxon>
        <taxon>Vibrio</taxon>
        <taxon>Vibrio oreintalis group</taxon>
    </lineage>
</organism>
<reference evidence="2 3" key="1">
    <citation type="submission" date="2014-10" db="EMBL/GenBank/DDBJ databases">
        <title>Genome sequencing of Vibrio sinaloensis T08.</title>
        <authorList>
            <person name="Chan K.-G."/>
            <person name="Mohamad N.I."/>
        </authorList>
    </citation>
    <scope>NUCLEOTIDE SEQUENCE [LARGE SCALE GENOMIC DNA]</scope>
    <source>
        <strain evidence="2 3">T08</strain>
    </source>
</reference>
<dbReference type="InterPro" id="IPR037523">
    <property type="entry name" value="VOC_core"/>
</dbReference>
<dbReference type="AlphaFoldDB" id="A0A0A5HP24"/>
<protein>
    <recommendedName>
        <fullName evidence="1">VOC domain-containing protein</fullName>
    </recommendedName>
</protein>
<evidence type="ECO:0000259" key="1">
    <source>
        <dbReference type="PROSITE" id="PS51819"/>
    </source>
</evidence>
<dbReference type="OrthoDB" id="5326335at2"/>
<dbReference type="Pfam" id="PF13669">
    <property type="entry name" value="Glyoxalase_4"/>
    <property type="match status" value="1"/>
</dbReference>
<dbReference type="InterPro" id="IPR036736">
    <property type="entry name" value="ACP-like_sf"/>
</dbReference>